<evidence type="ECO:0000256" key="4">
    <source>
        <dbReference type="RuleBase" id="RU003939"/>
    </source>
</evidence>
<evidence type="ECO:0000313" key="6">
    <source>
        <dbReference type="Proteomes" id="UP000008550"/>
    </source>
</evidence>
<dbReference type="SMART" id="SM00411">
    <property type="entry name" value="BHL"/>
    <property type="match status" value="1"/>
</dbReference>
<evidence type="ECO:0000313" key="5">
    <source>
        <dbReference type="EMBL" id="ABZ83839.1"/>
    </source>
</evidence>
<dbReference type="EMBL" id="CP000930">
    <property type="protein sequence ID" value="ABZ83839.1"/>
    <property type="molecule type" value="Genomic_DNA"/>
</dbReference>
<dbReference type="STRING" id="498761.HM1_0716"/>
<reference evidence="5 6" key="1">
    <citation type="journal article" date="2008" name="J. Bacteriol.">
        <title>The genome of Heliobacterium modesticaldum, a phototrophic representative of the Firmicutes containing the simplest photosynthetic apparatus.</title>
        <authorList>
            <person name="Sattley W.M."/>
            <person name="Madigan M.T."/>
            <person name="Swingley W.D."/>
            <person name="Cheung P.C."/>
            <person name="Clocksin K.M."/>
            <person name="Conrad A.L."/>
            <person name="Dejesa L.C."/>
            <person name="Honchak B.M."/>
            <person name="Jung D.O."/>
            <person name="Karbach L.E."/>
            <person name="Kurdoglu A."/>
            <person name="Lahiri S."/>
            <person name="Mastrian S.D."/>
            <person name="Page L.E."/>
            <person name="Taylor H.L."/>
            <person name="Wang Z.T."/>
            <person name="Raymond J."/>
            <person name="Chen M."/>
            <person name="Blankenship R.E."/>
            <person name="Touchman J.W."/>
        </authorList>
    </citation>
    <scope>NUCLEOTIDE SEQUENCE [LARGE SCALE GENOMIC DNA]</scope>
    <source>
        <strain evidence="6">ATCC 51547 / Ice1</strain>
    </source>
</reference>
<protein>
    <submittedName>
        <fullName evidence="5">DNA-binding protein hu</fullName>
    </submittedName>
</protein>
<dbReference type="GO" id="GO:0042802">
    <property type="term" value="F:identical protein binding"/>
    <property type="evidence" value="ECO:0007669"/>
    <property type="project" value="UniProtKB-ARBA"/>
</dbReference>
<dbReference type="SUPFAM" id="SSF47729">
    <property type="entry name" value="IHF-like DNA-binding proteins"/>
    <property type="match status" value="1"/>
</dbReference>
<dbReference type="PANTHER" id="PTHR33175:SF3">
    <property type="entry name" value="DNA-BINDING PROTEIN HU-BETA"/>
    <property type="match status" value="1"/>
</dbReference>
<dbReference type="OrthoDB" id="9799835at2"/>
<evidence type="ECO:0000256" key="1">
    <source>
        <dbReference type="ARBA" id="ARBA00010529"/>
    </source>
</evidence>
<dbReference type="AlphaFoldDB" id="B0TBB2"/>
<dbReference type="GO" id="GO:0006270">
    <property type="term" value="P:DNA replication initiation"/>
    <property type="evidence" value="ECO:0007669"/>
    <property type="project" value="UniProtKB-ARBA"/>
</dbReference>
<sequence length="91" mass="9826">MNKAELVSAVAEKAQLTEEDAKKAVNAFFAVVQEALKAGDTVQLLGFGTFKVRERTAREGRNPQTGETIIIKASKTPTFKAGKSLRDAMEA</sequence>
<dbReference type="CDD" id="cd13831">
    <property type="entry name" value="HU"/>
    <property type="match status" value="1"/>
</dbReference>
<dbReference type="GO" id="GO:0005829">
    <property type="term" value="C:cytosol"/>
    <property type="evidence" value="ECO:0007669"/>
    <property type="project" value="UniProtKB-ARBA"/>
</dbReference>
<comment type="similarity">
    <text evidence="1 4">Belongs to the bacterial histone-like protein family.</text>
</comment>
<dbReference type="Gene3D" id="4.10.520.10">
    <property type="entry name" value="IHF-like DNA-binding proteins"/>
    <property type="match status" value="1"/>
</dbReference>
<evidence type="ECO:0000256" key="2">
    <source>
        <dbReference type="ARBA" id="ARBA00023067"/>
    </source>
</evidence>
<accession>B0TBB2</accession>
<dbReference type="PRINTS" id="PR01727">
    <property type="entry name" value="DNABINDINGHU"/>
</dbReference>
<name>B0TBB2_HELMI</name>
<dbReference type="GO" id="GO:0030527">
    <property type="term" value="F:structural constituent of chromatin"/>
    <property type="evidence" value="ECO:0007669"/>
    <property type="project" value="InterPro"/>
</dbReference>
<dbReference type="GO" id="GO:0030261">
    <property type="term" value="P:chromosome condensation"/>
    <property type="evidence" value="ECO:0007669"/>
    <property type="project" value="UniProtKB-KW"/>
</dbReference>
<dbReference type="KEGG" id="hmo:HM1_0716"/>
<dbReference type="GO" id="GO:1990178">
    <property type="term" value="C:HU-DNA complex"/>
    <property type="evidence" value="ECO:0007669"/>
    <property type="project" value="UniProtKB-ARBA"/>
</dbReference>
<dbReference type="GO" id="GO:0010467">
    <property type="term" value="P:gene expression"/>
    <property type="evidence" value="ECO:0007669"/>
    <property type="project" value="UniProtKB-ARBA"/>
</dbReference>
<keyword evidence="2" id="KW-0226">DNA condensation</keyword>
<organism evidence="5 6">
    <name type="scientific">Heliobacterium modesticaldum (strain ATCC 51547 / Ice1)</name>
    <dbReference type="NCBI Taxonomy" id="498761"/>
    <lineage>
        <taxon>Bacteria</taxon>
        <taxon>Bacillati</taxon>
        <taxon>Bacillota</taxon>
        <taxon>Clostridia</taxon>
        <taxon>Eubacteriales</taxon>
        <taxon>Heliobacteriaceae</taxon>
        <taxon>Heliomicrobium</taxon>
    </lineage>
</organism>
<dbReference type="InterPro" id="IPR010992">
    <property type="entry name" value="IHF-like_DNA-bd_dom_sf"/>
</dbReference>
<proteinExistence type="inferred from homology"/>
<dbReference type="InterPro" id="IPR000119">
    <property type="entry name" value="Hist_DNA-bd"/>
</dbReference>
<dbReference type="FunFam" id="4.10.520.10:FF:000001">
    <property type="entry name" value="DNA-binding protein HU"/>
    <property type="match status" value="1"/>
</dbReference>
<dbReference type="InterPro" id="IPR020816">
    <property type="entry name" value="Histone-like_DNA-bd_CS"/>
</dbReference>
<dbReference type="PROSITE" id="PS00045">
    <property type="entry name" value="HISTONE_LIKE"/>
    <property type="match status" value="1"/>
</dbReference>
<gene>
    <name evidence="5" type="primary">hup</name>
    <name evidence="5" type="ORF">HM1_0716</name>
</gene>
<dbReference type="HOGENOM" id="CLU_105066_3_1_9"/>
<dbReference type="eggNOG" id="COG0776">
    <property type="taxonomic scope" value="Bacteria"/>
</dbReference>
<dbReference type="PANTHER" id="PTHR33175">
    <property type="entry name" value="DNA-BINDING PROTEIN HU"/>
    <property type="match status" value="1"/>
</dbReference>
<dbReference type="RefSeq" id="WP_012282358.1">
    <property type="nucleotide sequence ID" value="NC_010337.2"/>
</dbReference>
<dbReference type="GO" id="GO:1990103">
    <property type="term" value="C:DnaA-HU complex"/>
    <property type="evidence" value="ECO:0007669"/>
    <property type="project" value="UniProtKB-ARBA"/>
</dbReference>
<evidence type="ECO:0000256" key="3">
    <source>
        <dbReference type="ARBA" id="ARBA00023125"/>
    </source>
</evidence>
<keyword evidence="3 5" id="KW-0238">DNA-binding</keyword>
<dbReference type="GO" id="GO:0003677">
    <property type="term" value="F:DNA binding"/>
    <property type="evidence" value="ECO:0007669"/>
    <property type="project" value="UniProtKB-KW"/>
</dbReference>
<dbReference type="Proteomes" id="UP000008550">
    <property type="component" value="Chromosome"/>
</dbReference>
<keyword evidence="6" id="KW-1185">Reference proteome</keyword>
<dbReference type="Pfam" id="PF00216">
    <property type="entry name" value="Bac_DNA_binding"/>
    <property type="match status" value="1"/>
</dbReference>